<name>A0A6U2A7Q9_9STRA</name>
<dbReference type="AlphaFoldDB" id="A0A6U2A7Q9"/>
<evidence type="ECO:0008006" key="4">
    <source>
        <dbReference type="Google" id="ProtNLM"/>
    </source>
</evidence>
<sequence>MNGKHTVVPLQDIPSYERRPWKELIGFDAQKDYLNVEIGHCYDMRIWARTGTKLRELPLPQDPLDATRSLPHKSVLNFDRTPVQILPVNVMLENSSSLSEAHRCRKSTKTISILPNKSKCDCPNGWLFCSHSLAYFLLFHVIQVKKQWSFDDLLHFMPQSIKLLQNLPIPAAMVFKSHLKKASKIIGRQLAKECPGYSAQQDNCKDNDEQEETAAQHSGLAGNPHSHQHIPIP</sequence>
<proteinExistence type="predicted"/>
<dbReference type="EMBL" id="HBED01003828">
    <property type="protein sequence ID" value="CAD8294182.1"/>
    <property type="molecule type" value="Transcribed_RNA"/>
</dbReference>
<gene>
    <name evidence="2" type="ORF">TDUB1175_LOCUS1823</name>
    <name evidence="3" type="ORF">TDUB1175_LOCUS1824</name>
</gene>
<organism evidence="3">
    <name type="scientific">Pseudictyota dubia</name>
    <dbReference type="NCBI Taxonomy" id="2749911"/>
    <lineage>
        <taxon>Eukaryota</taxon>
        <taxon>Sar</taxon>
        <taxon>Stramenopiles</taxon>
        <taxon>Ochrophyta</taxon>
        <taxon>Bacillariophyta</taxon>
        <taxon>Mediophyceae</taxon>
        <taxon>Biddulphiophycidae</taxon>
        <taxon>Eupodiscales</taxon>
        <taxon>Odontellaceae</taxon>
        <taxon>Pseudictyota</taxon>
    </lineage>
</organism>
<evidence type="ECO:0000313" key="2">
    <source>
        <dbReference type="EMBL" id="CAD8294180.1"/>
    </source>
</evidence>
<protein>
    <recommendedName>
        <fullName evidence="4">SWIM-type domain-containing protein</fullName>
    </recommendedName>
</protein>
<evidence type="ECO:0000313" key="3">
    <source>
        <dbReference type="EMBL" id="CAD8294182.1"/>
    </source>
</evidence>
<accession>A0A6U2A7Q9</accession>
<feature type="region of interest" description="Disordered" evidence="1">
    <location>
        <begin position="197"/>
        <end position="233"/>
    </location>
</feature>
<evidence type="ECO:0000256" key="1">
    <source>
        <dbReference type="SAM" id="MobiDB-lite"/>
    </source>
</evidence>
<dbReference type="EMBL" id="HBED01003827">
    <property type="protein sequence ID" value="CAD8294180.1"/>
    <property type="molecule type" value="Transcribed_RNA"/>
</dbReference>
<reference evidence="3" key="1">
    <citation type="submission" date="2021-01" db="EMBL/GenBank/DDBJ databases">
        <authorList>
            <person name="Corre E."/>
            <person name="Pelletier E."/>
            <person name="Niang G."/>
            <person name="Scheremetjew M."/>
            <person name="Finn R."/>
            <person name="Kale V."/>
            <person name="Holt S."/>
            <person name="Cochrane G."/>
            <person name="Meng A."/>
            <person name="Brown T."/>
            <person name="Cohen L."/>
        </authorList>
    </citation>
    <scope>NUCLEOTIDE SEQUENCE</scope>
    <source>
        <strain evidence="3">CCMP147</strain>
    </source>
</reference>